<dbReference type="AlphaFoldDB" id="A0AA94HNF6"/>
<proteinExistence type="inferred from homology"/>
<dbReference type="Gene3D" id="3.40.1190.20">
    <property type="match status" value="1"/>
</dbReference>
<evidence type="ECO:0000256" key="2">
    <source>
        <dbReference type="ARBA" id="ARBA00022679"/>
    </source>
</evidence>
<keyword evidence="4" id="KW-0418">Kinase</keyword>
<protein>
    <submittedName>
        <fullName evidence="7">Fructokinase</fullName>
    </submittedName>
</protein>
<evidence type="ECO:0000313" key="8">
    <source>
        <dbReference type="Proteomes" id="UP000198506"/>
    </source>
</evidence>
<dbReference type="EMBL" id="FOZN01000003">
    <property type="protein sequence ID" value="SFS14428.1"/>
    <property type="molecule type" value="Genomic_DNA"/>
</dbReference>
<evidence type="ECO:0000256" key="5">
    <source>
        <dbReference type="ARBA" id="ARBA00022840"/>
    </source>
</evidence>
<dbReference type="Proteomes" id="UP000198506">
    <property type="component" value="Unassembled WGS sequence"/>
</dbReference>
<evidence type="ECO:0000256" key="4">
    <source>
        <dbReference type="ARBA" id="ARBA00022777"/>
    </source>
</evidence>
<feature type="domain" description="Carbohydrate kinase PfkB" evidence="6">
    <location>
        <begin position="21"/>
        <end position="284"/>
    </location>
</feature>
<gene>
    <name evidence="7" type="ORF">SAMN04487783_1841</name>
</gene>
<comment type="similarity">
    <text evidence="1">Belongs to the carbohydrate kinase PfkB family.</text>
</comment>
<keyword evidence="2" id="KW-0808">Transferase</keyword>
<dbReference type="PROSITE" id="PS00583">
    <property type="entry name" value="PFKB_KINASES_1"/>
    <property type="match status" value="1"/>
</dbReference>
<dbReference type="InterPro" id="IPR050306">
    <property type="entry name" value="PfkB_Carbo_kinase"/>
</dbReference>
<keyword evidence="5" id="KW-0067">ATP-binding</keyword>
<dbReference type="PANTHER" id="PTHR43085">
    <property type="entry name" value="HEXOKINASE FAMILY MEMBER"/>
    <property type="match status" value="1"/>
</dbReference>
<dbReference type="GO" id="GO:0005524">
    <property type="term" value="F:ATP binding"/>
    <property type="evidence" value="ECO:0007669"/>
    <property type="project" value="UniProtKB-KW"/>
</dbReference>
<comment type="caution">
    <text evidence="7">The sequence shown here is derived from an EMBL/GenBank/DDBJ whole genome shotgun (WGS) entry which is preliminary data.</text>
</comment>
<dbReference type="SUPFAM" id="SSF53613">
    <property type="entry name" value="Ribokinase-like"/>
    <property type="match status" value="1"/>
</dbReference>
<dbReference type="Pfam" id="PF00294">
    <property type="entry name" value="PfkB"/>
    <property type="match status" value="1"/>
</dbReference>
<name>A0AA94HNF6_9MICO</name>
<accession>A0AA94HNF6</accession>
<dbReference type="InterPro" id="IPR029056">
    <property type="entry name" value="Ribokinase-like"/>
</dbReference>
<dbReference type="GO" id="GO:0016301">
    <property type="term" value="F:kinase activity"/>
    <property type="evidence" value="ECO:0007669"/>
    <property type="project" value="UniProtKB-KW"/>
</dbReference>
<evidence type="ECO:0000259" key="6">
    <source>
        <dbReference type="Pfam" id="PF00294"/>
    </source>
</evidence>
<evidence type="ECO:0000256" key="1">
    <source>
        <dbReference type="ARBA" id="ARBA00010688"/>
    </source>
</evidence>
<dbReference type="InterPro" id="IPR011611">
    <property type="entry name" value="PfkB_dom"/>
</dbReference>
<sequence>MTDPVVVIGDALVDEVDGASIVGGAALNVAVGLARLGVPARLIAMVGDDAAGRLVREHCAAHGVELLATDAPHGTAVASAVRAGGTMHYEFNQAGTSRFVDLAGLEYLLEAAPLVVVSCLALEHPAQIAPLLALSHSRERLLIDPNARPGYLQAEGARERFAAGLDRLAGRALLVKVSDEDTELVYGEDASETASRWLGAGAGAVAVTRGSEGAVITSARGYVSAPVPELSRPIVDTIGAGDSVLASLTASVITRDHEGGWAAPLERAMAVAAATTRSAGGLLQLPDEVS</sequence>
<keyword evidence="8" id="KW-1185">Reference proteome</keyword>
<evidence type="ECO:0000313" key="7">
    <source>
        <dbReference type="EMBL" id="SFS14428.1"/>
    </source>
</evidence>
<evidence type="ECO:0000256" key="3">
    <source>
        <dbReference type="ARBA" id="ARBA00022741"/>
    </source>
</evidence>
<organism evidence="7 8">
    <name type="scientific">Agrococcus baldri</name>
    <dbReference type="NCBI Taxonomy" id="153730"/>
    <lineage>
        <taxon>Bacteria</taxon>
        <taxon>Bacillati</taxon>
        <taxon>Actinomycetota</taxon>
        <taxon>Actinomycetes</taxon>
        <taxon>Micrococcales</taxon>
        <taxon>Microbacteriaceae</taxon>
        <taxon>Agrococcus</taxon>
    </lineage>
</organism>
<dbReference type="RefSeq" id="WP_177220330.1">
    <property type="nucleotide sequence ID" value="NZ_FOZN01000003.1"/>
</dbReference>
<keyword evidence="3" id="KW-0547">Nucleotide-binding</keyword>
<dbReference type="PANTHER" id="PTHR43085:SF1">
    <property type="entry name" value="PSEUDOURIDINE KINASE-RELATED"/>
    <property type="match status" value="1"/>
</dbReference>
<dbReference type="InterPro" id="IPR002173">
    <property type="entry name" value="Carboh/pur_kinase_PfkB_CS"/>
</dbReference>
<reference evidence="7 8" key="1">
    <citation type="submission" date="2016-10" db="EMBL/GenBank/DDBJ databases">
        <authorList>
            <person name="Varghese N."/>
            <person name="Submissions S."/>
        </authorList>
    </citation>
    <scope>NUCLEOTIDE SEQUENCE [LARGE SCALE GENOMIC DNA]</scope>
    <source>
        <strain evidence="7 8">IAM 15147</strain>
    </source>
</reference>